<sequence length="72" mass="7834">MVRGVALFAGVTSQVIVRPQAFSWLGFQAAEFIERIVSDQSTCDLHGFDEEAEVVLRLQKTGVNDGGLPRIG</sequence>
<name>A0A0Q2Q5U8_MYCGO</name>
<evidence type="ECO:0000313" key="2">
    <source>
        <dbReference type="Proteomes" id="UP000051677"/>
    </source>
</evidence>
<accession>A0A0Q2Q5U8</accession>
<evidence type="ECO:0000313" key="1">
    <source>
        <dbReference type="EMBL" id="KQH75357.1"/>
    </source>
</evidence>
<protein>
    <submittedName>
        <fullName evidence="1">Uncharacterized protein</fullName>
    </submittedName>
</protein>
<reference evidence="1 2" key="1">
    <citation type="submission" date="2015-10" db="EMBL/GenBank/DDBJ databases">
        <title>Mycobacterium gordonae draft genome assembly.</title>
        <authorList>
            <person name="Ustinova V."/>
            <person name="Smirnova T."/>
            <person name="Blagodatskikh K."/>
            <person name="Varlamov D."/>
            <person name="Larionova E."/>
            <person name="Chernousova L."/>
        </authorList>
    </citation>
    <scope>NUCLEOTIDE SEQUENCE [LARGE SCALE GENOMIC DNA]</scope>
    <source>
        <strain evidence="1 2">CTRI 14-8773</strain>
    </source>
</reference>
<organism evidence="1 2">
    <name type="scientific">Mycobacterium gordonae</name>
    <dbReference type="NCBI Taxonomy" id="1778"/>
    <lineage>
        <taxon>Bacteria</taxon>
        <taxon>Bacillati</taxon>
        <taxon>Actinomycetota</taxon>
        <taxon>Actinomycetes</taxon>
        <taxon>Mycobacteriales</taxon>
        <taxon>Mycobacteriaceae</taxon>
        <taxon>Mycobacterium</taxon>
    </lineage>
</organism>
<proteinExistence type="predicted"/>
<comment type="caution">
    <text evidence="1">The sequence shown here is derived from an EMBL/GenBank/DDBJ whole genome shotgun (WGS) entry which is preliminary data.</text>
</comment>
<dbReference type="Proteomes" id="UP000051677">
    <property type="component" value="Unassembled WGS sequence"/>
</dbReference>
<dbReference type="AlphaFoldDB" id="A0A0Q2Q5U8"/>
<dbReference type="EMBL" id="LKTM01000379">
    <property type="protein sequence ID" value="KQH75357.1"/>
    <property type="molecule type" value="Genomic_DNA"/>
</dbReference>
<gene>
    <name evidence="1" type="ORF">AO501_24505</name>
</gene>